<accession>A0A0R0CWI9</accession>
<dbReference type="SUPFAM" id="SSF63380">
    <property type="entry name" value="Riboflavin synthase domain-like"/>
    <property type="match status" value="1"/>
</dbReference>
<evidence type="ECO:0000259" key="2">
    <source>
        <dbReference type="PROSITE" id="PS51384"/>
    </source>
</evidence>
<dbReference type="InterPro" id="IPR001041">
    <property type="entry name" value="2Fe-2S_ferredoxin-type"/>
</dbReference>
<evidence type="ECO:0000313" key="4">
    <source>
        <dbReference type="Proteomes" id="UP000052052"/>
    </source>
</evidence>
<name>A0A0R0CWI9_9GAMM</name>
<dbReference type="CDD" id="cd00207">
    <property type="entry name" value="fer2"/>
    <property type="match status" value="1"/>
</dbReference>
<dbReference type="InterPro" id="IPR036010">
    <property type="entry name" value="2Fe-2S_ferredoxin-like_sf"/>
</dbReference>
<dbReference type="EMBL" id="LDJL01000004">
    <property type="protein sequence ID" value="KRG70882.1"/>
    <property type="molecule type" value="Genomic_DNA"/>
</dbReference>
<dbReference type="PROSITE" id="PS51384">
    <property type="entry name" value="FAD_FR"/>
    <property type="match status" value="1"/>
</dbReference>
<comment type="caution">
    <text evidence="3">The sequence shown here is derived from an EMBL/GenBank/DDBJ whole genome shotgun (WGS) entry which is preliminary data.</text>
</comment>
<dbReference type="RefSeq" id="WP_057657202.1">
    <property type="nucleotide sequence ID" value="NZ_LDJL01000004.1"/>
</dbReference>
<dbReference type="GO" id="GO:0016491">
    <property type="term" value="F:oxidoreductase activity"/>
    <property type="evidence" value="ECO:0007669"/>
    <property type="project" value="InterPro"/>
</dbReference>
<dbReference type="Gene3D" id="2.40.30.10">
    <property type="entry name" value="Translation factors"/>
    <property type="match status" value="1"/>
</dbReference>
<dbReference type="InterPro" id="IPR012675">
    <property type="entry name" value="Beta-grasp_dom_sf"/>
</dbReference>
<dbReference type="CDD" id="cd06216">
    <property type="entry name" value="FNR_iron_sulfur_binding_2"/>
    <property type="match status" value="1"/>
</dbReference>
<gene>
    <name evidence="3" type="ORF">ABB29_03290</name>
</gene>
<evidence type="ECO:0000313" key="3">
    <source>
        <dbReference type="EMBL" id="KRG70882.1"/>
    </source>
</evidence>
<proteinExistence type="predicted"/>
<dbReference type="PANTHER" id="PTHR47354:SF3">
    <property type="entry name" value="OXIDOREDUCTASE-RELATED"/>
    <property type="match status" value="1"/>
</dbReference>
<dbReference type="InterPro" id="IPR039261">
    <property type="entry name" value="FNR_nucleotide-bd"/>
</dbReference>
<dbReference type="SUPFAM" id="SSF52343">
    <property type="entry name" value="Ferredoxin reductase-like, C-terminal NADP-linked domain"/>
    <property type="match status" value="1"/>
</dbReference>
<dbReference type="Gene3D" id="3.40.50.80">
    <property type="entry name" value="Nucleotide-binding domain of ferredoxin-NADP reductase (FNR) module"/>
    <property type="match status" value="1"/>
</dbReference>
<dbReference type="AlphaFoldDB" id="A0A0R0CWI9"/>
<feature type="domain" description="2Fe-2S ferredoxin-type" evidence="1">
    <location>
        <begin position="284"/>
        <end position="368"/>
    </location>
</feature>
<dbReference type="InterPro" id="IPR008333">
    <property type="entry name" value="Cbr1-like_FAD-bd_dom"/>
</dbReference>
<dbReference type="Proteomes" id="UP000052052">
    <property type="component" value="Unassembled WGS sequence"/>
</dbReference>
<sequence length="368" mass="39888">MSAVVRPRKRIRQPAFKRLLAPVVAPDVFDFWASRLNRSWSWERPLARLVSRQRASRDAMTLLFKPNRNWQQGFRAGQHVSLTAEVDGVRITRSYSLVEPPRADGCLAITVKAIEGGRLSQALCRAEPGLVVELGSVFGDMRVASKPHGDYLLLAAGSGITPLMAMTRALAAKGMPVPVTLVYWARQRDELCFVDELRTLAAQHANFTLRLMLTGEAAQAADEAEGRIDAALVSALALDREQTRVMACGPGGFVEAARALLDGQVKSFQAEAFTLPPVSNVDSGSVQVHLRRRGVRLELPRGSSLLSALEAQGIKPPSGCRMGICNTCACGKASGSVRHLPSGDLQHEPQQALKLCIHSAATDLELDL</sequence>
<dbReference type="PATRIC" id="fig|344882.3.peg.1987"/>
<dbReference type="Pfam" id="PF00970">
    <property type="entry name" value="FAD_binding_6"/>
    <property type="match status" value="1"/>
</dbReference>
<reference evidence="3 4" key="1">
    <citation type="submission" date="2015-05" db="EMBL/GenBank/DDBJ databases">
        <title>Genome sequencing and analysis of members of genus Stenotrophomonas.</title>
        <authorList>
            <person name="Patil P.P."/>
            <person name="Midha S."/>
            <person name="Patil P.B."/>
        </authorList>
    </citation>
    <scope>NUCLEOTIDE SEQUENCE [LARGE SCALE GENOMIC DNA]</scope>
    <source>
        <strain evidence="3 4">DSM 21858</strain>
    </source>
</reference>
<keyword evidence="4" id="KW-1185">Reference proteome</keyword>
<dbReference type="SUPFAM" id="SSF54292">
    <property type="entry name" value="2Fe-2S ferredoxin-like"/>
    <property type="match status" value="1"/>
</dbReference>
<dbReference type="PANTHER" id="PTHR47354">
    <property type="entry name" value="NADH OXIDOREDUCTASE HCR"/>
    <property type="match status" value="1"/>
</dbReference>
<dbReference type="InterPro" id="IPR017938">
    <property type="entry name" value="Riboflavin_synthase-like_b-brl"/>
</dbReference>
<feature type="domain" description="FAD-binding FR-type" evidence="2">
    <location>
        <begin position="42"/>
        <end position="154"/>
    </location>
</feature>
<evidence type="ECO:0000259" key="1">
    <source>
        <dbReference type="PROSITE" id="PS51085"/>
    </source>
</evidence>
<dbReference type="OrthoDB" id="9796486at2"/>
<protein>
    <submittedName>
        <fullName evidence="3">Oxidoreductase</fullName>
    </submittedName>
</protein>
<dbReference type="Pfam" id="PF00175">
    <property type="entry name" value="NAD_binding_1"/>
    <property type="match status" value="1"/>
</dbReference>
<dbReference type="InterPro" id="IPR017927">
    <property type="entry name" value="FAD-bd_FR_type"/>
</dbReference>
<dbReference type="Pfam" id="PF00111">
    <property type="entry name" value="Fer2"/>
    <property type="match status" value="1"/>
</dbReference>
<dbReference type="InterPro" id="IPR001433">
    <property type="entry name" value="OxRdtase_FAD/NAD-bd"/>
</dbReference>
<dbReference type="PROSITE" id="PS51085">
    <property type="entry name" value="2FE2S_FER_2"/>
    <property type="match status" value="1"/>
</dbReference>
<dbReference type="Gene3D" id="3.10.20.30">
    <property type="match status" value="1"/>
</dbReference>
<dbReference type="InterPro" id="IPR050415">
    <property type="entry name" value="MRET"/>
</dbReference>
<dbReference type="STRING" id="344882.ABB29_03290"/>
<organism evidence="3 4">
    <name type="scientific">Pseudoxanthomonas dokdonensis</name>
    <dbReference type="NCBI Taxonomy" id="344882"/>
    <lineage>
        <taxon>Bacteria</taxon>
        <taxon>Pseudomonadati</taxon>
        <taxon>Pseudomonadota</taxon>
        <taxon>Gammaproteobacteria</taxon>
        <taxon>Lysobacterales</taxon>
        <taxon>Lysobacteraceae</taxon>
        <taxon>Pseudoxanthomonas</taxon>
    </lineage>
</organism>
<dbReference type="PRINTS" id="PR00406">
    <property type="entry name" value="CYTB5RDTASE"/>
</dbReference>
<dbReference type="GO" id="GO:0051536">
    <property type="term" value="F:iron-sulfur cluster binding"/>
    <property type="evidence" value="ECO:0007669"/>
    <property type="project" value="InterPro"/>
</dbReference>